<dbReference type="Pfam" id="PF14891">
    <property type="entry name" value="Peptidase_M91"/>
    <property type="match status" value="1"/>
</dbReference>
<feature type="region of interest" description="Disordered" evidence="1">
    <location>
        <begin position="2191"/>
        <end position="2213"/>
    </location>
</feature>
<dbReference type="Gene3D" id="2.180.10.10">
    <property type="entry name" value="RHS repeat-associated core"/>
    <property type="match status" value="2"/>
</dbReference>
<dbReference type="Proteomes" id="UP000664417">
    <property type="component" value="Unassembled WGS sequence"/>
</dbReference>
<dbReference type="InterPro" id="IPR022385">
    <property type="entry name" value="Rhs_assc_core"/>
</dbReference>
<proteinExistence type="predicted"/>
<accession>A0A8J7Q9E3</accession>
<dbReference type="RefSeq" id="WP_207861035.1">
    <property type="nucleotide sequence ID" value="NZ_JAFREP010000021.1"/>
</dbReference>
<dbReference type="NCBIfam" id="TIGR03696">
    <property type="entry name" value="Rhs_assc_core"/>
    <property type="match status" value="1"/>
</dbReference>
<dbReference type="Gene3D" id="2.60.120.200">
    <property type="match status" value="1"/>
</dbReference>
<evidence type="ECO:0000313" key="2">
    <source>
        <dbReference type="EMBL" id="MBO1321061.1"/>
    </source>
</evidence>
<sequence>MTYAKWLRSNLISLKKSNNQFTSSFVHDTLTRLLYEGDVNTVNITDKENPYYLTASIVAYDDLDPSGITSGWPAYPQDLPPDWDINISINGIHLPLLTRDQALNYDGSVGIPIHYRLFGELDIQGIDLARDPESDPVLFSFPENLNATAWVSKGDILKARVADVYGNDNPERFNPTWEIFRWDAASQDWTLVERRIDVDTFQFDQTYIAGIPYRVIYSVRDAYGFTEQMVQDFGFVRDLSNITATFQLSLRNVSADERKFMRVKLRESSNFTTQLFGGENSEGFKISVTDLEQDIYNENGIEKTVPYPGLDLRFTVRNHLPESGRTFTRYNQTGWQFTSYNWIGECDYMRVSQTETPRPEPDLAPFPVEMWNFVVTDTWTGREHAFDVANTLSVTYDGLFECETNDPLPSSTIIPVTKEEPWYYSDDQVADFVIETEAILNHTTYQANPANFTLQVVIEPELNTDETQILVNTPLHAYLAATGQSFETFDVNLNHIATGRLRIQFNAIEPKPGNTQEVPTQWRDTFVTAKMLNPNTKDTITRRFRFYIVNSTSNEVLTSSDNYRGDGFPITLSYGSPPETLGISQLSFRSVNKERVLFRDDVNETATFIQEVTPNSDLNVAMVNWENFYWKWENEGEAWDGQAWVPSAQTAGVQIGAANGSLAQSTVTYDSAGKLIRIYGRIPINTLGEAFWAKGNAIPVALSLSYRGRNGTVISPENTAERQRYTTQFTLYRNDSTLIDAPQNLSSGLGVNHGSALETLASVAPGSDLGQALAAAYAPEPFTLASENVQDQAQHTWVLGKEALAINDLATTPNLNSLGSYAYLTIPFTPNQNQNERHLVFLVPYPEATASAMPFTYANRQATTLNAAQTTWQQQYNVFWRNQPGDNLNPAQFQIVVFIPENELVRSPLAPVDRTFLQNNVELQMPNSDASNFGQSTDHNRIVTITYPDREDPSHRIVTVLFSDLTGRAQETRTMATKVSAEMRNKVVISGVTEFDSLGRQTKTGKTFLADIGQNPYIGNGSLQNAAATMPLELAAAGSRTDTFAAGTRFWHTGNARPGGPDNLSYIVQKDSAPVVETLYEQDPTRARVLGTIPMGEQARSQTDPLRFERYHFFTISAQQSGSALPTQRDLLIENLETGNNLLPLDEGGATAQPGLKGSLAIDPNGLMSMTLVGQEDRKLFDIVNPEVSMLTDWGFDVRVGEHPARIENHVIYLPSDYADRLGTVANPGQAAASGNWPNDRNLVTFHQFDRKGRMVATWPPRALSLRKSAGGPWAIAPTASGANLTTRFEYDAHDRMIATHEPDAGTSWFVYDRHGRVRLHQQGNTAGGTLWRETIYDPEGRVVALQTLDLSAFPGGATRASLQNTLNPNQSGALAPADFGPLANTGEPINDSFVETLYDVYDTFNRRQPFVRHTETGPSASNNAFWPNFFDLQAAYPWDEDGILFADPIGQIVETNSAHSAERVYYDFKGRAVCRVYLVRGVLEPQITWLQYDNRDLVTAFYNQTHHQGLGFQYDAFGRLVHTLDLTPLSDRMQIAVTHRQVGAEFTTPVASAHAVLGPLIDETANISMDETQRTLTTWTYTPTGHIDEVTYGDGAGVQVGNRYRYDVRDWLYTHDVRVGNLQTYQVELDYFGLNDCFTGDCGQNGNPLNEGVRRMFDGTIAILNETYHHTTEVEALGSGSDSIIRPQVLRHEFGYDGIYQLTHAHHSWPQPYSQTYQYDRNGNRIREIQNNKPSFDSNPPISTTLNHSINGNNNQLTYLSSTNGGYGWDQMAFGYDNLGNVTTLEHFNFTGGLQNTFRQDMVYNDQRFPQLPTQINQSKQNETAADELDAHNRTFRYDHNGARVFRQIGAGATAKTTFFVPAGNDNAVELDAWGRAKRYYLFNGEERFGYKSKYNTGLYVKDHLGSTKMVLAANRNLPAPDLTQTPPPTATPGLEAAQPLVAMAFEGNLTNEGLLADGSAVGTERYMSRDGRRALWLEQGDRITLANDTRLERLSQAFSLVLWVYDADERDGVEDYASMICVGTQRSIRYNTINFYLASSKQPVLLVGGGAEGWQYLSQWPLLPHRTWTQLAVTFDGRLVRFYQNGEEVGEPQEVTLPALYPAQDIALGDWPTYDGYRMHGSLDQVEIHDRVLGLEEIRAHYNNAFILHDPMAGTQEAVAQPSAYNQIRELMVMRLGDTDPYGNTLREEYPSDTPEDGKEPHQFTGQEREHGTGLTYMGGRWYHPAAGRFVQTDPAREFVNPYSYAANNPQKYTDPTGETLFFHKNVPPAERAFFLSELQKISNHKLALKNDQIIIEKCAQNVTKPQGTLLSERVIESPHKTIILRDPNKTELKRPKPGKVKKGKVENRKIFYWAPNKTPGTLDATADGKTALSEYTPMFVILAHELIHADRDNRGVFYPPEKTTTNTVNLQSIKKPYDILTRIEELATIGIKNHNKEGDITENEIRKENGLLDRKAH</sequence>
<dbReference type="SUPFAM" id="SSF49899">
    <property type="entry name" value="Concanavalin A-like lectins/glucanases"/>
    <property type="match status" value="1"/>
</dbReference>
<protein>
    <submittedName>
        <fullName evidence="2">Uncharacterized protein</fullName>
    </submittedName>
</protein>
<reference evidence="2" key="1">
    <citation type="submission" date="2021-03" db="EMBL/GenBank/DDBJ databases">
        <authorList>
            <person name="Wang G."/>
        </authorList>
    </citation>
    <scope>NUCLEOTIDE SEQUENCE</scope>
    <source>
        <strain evidence="2">KCTC 12899</strain>
    </source>
</reference>
<evidence type="ECO:0000256" key="1">
    <source>
        <dbReference type="SAM" id="MobiDB-lite"/>
    </source>
</evidence>
<keyword evidence="3" id="KW-1185">Reference proteome</keyword>
<evidence type="ECO:0000313" key="3">
    <source>
        <dbReference type="Proteomes" id="UP000664417"/>
    </source>
</evidence>
<name>A0A8J7Q9E3_9BACT</name>
<comment type="caution">
    <text evidence="2">The sequence shown here is derived from an EMBL/GenBank/DDBJ whole genome shotgun (WGS) entry which is preliminary data.</text>
</comment>
<dbReference type="PANTHER" id="PTHR32305">
    <property type="match status" value="1"/>
</dbReference>
<dbReference type="Pfam" id="PF13385">
    <property type="entry name" value="Laminin_G_3"/>
    <property type="match status" value="1"/>
</dbReference>
<dbReference type="InterPro" id="IPR028208">
    <property type="entry name" value="Effector_pro_NleD-like"/>
</dbReference>
<organism evidence="2 3">
    <name type="scientific">Acanthopleuribacter pedis</name>
    <dbReference type="NCBI Taxonomy" id="442870"/>
    <lineage>
        <taxon>Bacteria</taxon>
        <taxon>Pseudomonadati</taxon>
        <taxon>Acidobacteriota</taxon>
        <taxon>Holophagae</taxon>
        <taxon>Acanthopleuribacterales</taxon>
        <taxon>Acanthopleuribacteraceae</taxon>
        <taxon>Acanthopleuribacter</taxon>
    </lineage>
</organism>
<gene>
    <name evidence="2" type="ORF">J3U88_21460</name>
</gene>
<dbReference type="PANTHER" id="PTHR32305:SF15">
    <property type="entry name" value="PROTEIN RHSA-RELATED"/>
    <property type="match status" value="1"/>
</dbReference>
<dbReference type="InterPro" id="IPR013320">
    <property type="entry name" value="ConA-like_dom_sf"/>
</dbReference>
<dbReference type="EMBL" id="JAFREP010000021">
    <property type="protein sequence ID" value="MBO1321061.1"/>
    <property type="molecule type" value="Genomic_DNA"/>
</dbReference>
<dbReference type="InterPro" id="IPR050708">
    <property type="entry name" value="T6SS_VgrG/RHS"/>
</dbReference>